<evidence type="ECO:0000313" key="1">
    <source>
        <dbReference type="EMBL" id="JAP12661.1"/>
    </source>
</evidence>
<proteinExistence type="predicted"/>
<sequence length="69" mass="7794">MDNLFFIQLPNHPLGLKPILEHLNSLVSILEIMVNRINSSNKVLNLLPQSSLMIPLKKGVIPELQLLKI</sequence>
<organism evidence="1">
    <name type="scientific">Solanum chacoense</name>
    <name type="common">Chaco potato</name>
    <dbReference type="NCBI Taxonomy" id="4108"/>
    <lineage>
        <taxon>Eukaryota</taxon>
        <taxon>Viridiplantae</taxon>
        <taxon>Streptophyta</taxon>
        <taxon>Embryophyta</taxon>
        <taxon>Tracheophyta</taxon>
        <taxon>Spermatophyta</taxon>
        <taxon>Magnoliopsida</taxon>
        <taxon>eudicotyledons</taxon>
        <taxon>Gunneridae</taxon>
        <taxon>Pentapetalae</taxon>
        <taxon>asterids</taxon>
        <taxon>lamiids</taxon>
        <taxon>Solanales</taxon>
        <taxon>Solanaceae</taxon>
        <taxon>Solanoideae</taxon>
        <taxon>Solaneae</taxon>
        <taxon>Solanum</taxon>
    </lineage>
</organism>
<dbReference type="EMBL" id="GEDG01029255">
    <property type="protein sequence ID" value="JAP12661.1"/>
    <property type="molecule type" value="Transcribed_RNA"/>
</dbReference>
<accession>A0A0V0GWZ1</accession>
<protein>
    <submittedName>
        <fullName evidence="1">Putative ovule protein</fullName>
    </submittedName>
</protein>
<dbReference type="AlphaFoldDB" id="A0A0V0GWZ1"/>
<reference evidence="1" key="1">
    <citation type="submission" date="2015-12" db="EMBL/GenBank/DDBJ databases">
        <title>Gene expression during late stages of embryo sac development: a critical building block for successful pollen-pistil interactions.</title>
        <authorList>
            <person name="Liu Y."/>
            <person name="Joly V."/>
            <person name="Sabar M."/>
            <person name="Matton D.P."/>
        </authorList>
    </citation>
    <scope>NUCLEOTIDE SEQUENCE</scope>
</reference>
<name>A0A0V0GWZ1_SOLCH</name>